<evidence type="ECO:0008006" key="4">
    <source>
        <dbReference type="Google" id="ProtNLM"/>
    </source>
</evidence>
<dbReference type="RefSeq" id="WP_061166644.1">
    <property type="nucleotide sequence ID" value="NZ_FCOA02000003.1"/>
</dbReference>
<accession>A0A157ZU75</accession>
<keyword evidence="3" id="KW-1185">Reference proteome</keyword>
<feature type="transmembrane region" description="Helical" evidence="1">
    <location>
        <begin position="317"/>
        <end position="336"/>
    </location>
</feature>
<name>A0A157ZU75_9BURK</name>
<dbReference type="EMBL" id="FCOA02000003">
    <property type="protein sequence ID" value="SAK49055.1"/>
    <property type="molecule type" value="Genomic_DNA"/>
</dbReference>
<organism evidence="2 3">
    <name type="scientific">Caballeronia hypogeia</name>
    <dbReference type="NCBI Taxonomy" id="1777140"/>
    <lineage>
        <taxon>Bacteria</taxon>
        <taxon>Pseudomonadati</taxon>
        <taxon>Pseudomonadota</taxon>
        <taxon>Betaproteobacteria</taxon>
        <taxon>Burkholderiales</taxon>
        <taxon>Burkholderiaceae</taxon>
        <taxon>Caballeronia</taxon>
    </lineage>
</organism>
<keyword evidence="1" id="KW-1133">Transmembrane helix</keyword>
<evidence type="ECO:0000313" key="3">
    <source>
        <dbReference type="Proteomes" id="UP000054851"/>
    </source>
</evidence>
<sequence length="495" mass="54426">MNTNRPGYERQIGVTIAGAVILLAALAYFFHLYTSIWRYTMDDSFISFRYARNMVEGHGLRFNPTDPQPNEGFTSVLWLLAMAPAFFTSLPAEIYAKGVNLCFVLLTAALIGLSIARSIETTRSTSLARLLPWIGASAWLCFYPVTVLSVSGMETAMSALLVALGAYQVLKFERGVTPRSGALFALTLLAMGLARPDLNLLAVIMCASVVLTAASKEEKSILLRAGLSYVLAGALYFIWRWWYFASFLPLPFYIKGTGAGFQGLPNVVAFLKEPLIALSVLVSLASTGRRRGLFIGAIAHMLFFTKPEHLMGEGHRFLMPIVPILLVVMMSTAARVLQPRALSIGAPMLACLAIVLSLASVKPSEMAFMNTYAHALESTYGAIGEGLKKEKAQGVVAVSSVGLISYTSNWSVIDMFGLCNSTIAKHPEERLAVTFGASPEYIILVSSSKDKYTPYISQHRSDFNQQIFDTAIARQYRIDRVEEFFPGFYLFVLKR</sequence>
<evidence type="ECO:0000256" key="1">
    <source>
        <dbReference type="SAM" id="Phobius"/>
    </source>
</evidence>
<proteinExistence type="predicted"/>
<dbReference type="STRING" id="1777140.AWB79_01368"/>
<protein>
    <recommendedName>
        <fullName evidence="4">Glycosyltransferase RgtA/B/C/D-like domain-containing protein</fullName>
    </recommendedName>
</protein>
<feature type="transmembrane region" description="Helical" evidence="1">
    <location>
        <begin position="12"/>
        <end position="33"/>
    </location>
</feature>
<keyword evidence="1" id="KW-0812">Transmembrane</keyword>
<feature type="transmembrane region" description="Helical" evidence="1">
    <location>
        <begin position="99"/>
        <end position="116"/>
    </location>
</feature>
<feature type="transmembrane region" description="Helical" evidence="1">
    <location>
        <begin position="198"/>
        <end position="214"/>
    </location>
</feature>
<feature type="transmembrane region" description="Helical" evidence="1">
    <location>
        <begin position="288"/>
        <end position="305"/>
    </location>
</feature>
<feature type="transmembrane region" description="Helical" evidence="1">
    <location>
        <begin position="342"/>
        <end position="361"/>
    </location>
</feature>
<dbReference type="Proteomes" id="UP000054851">
    <property type="component" value="Unassembled WGS sequence"/>
</dbReference>
<evidence type="ECO:0000313" key="2">
    <source>
        <dbReference type="EMBL" id="SAK49055.1"/>
    </source>
</evidence>
<dbReference type="OrthoDB" id="5496074at2"/>
<feature type="transmembrane region" description="Helical" evidence="1">
    <location>
        <begin position="221"/>
        <end position="242"/>
    </location>
</feature>
<comment type="caution">
    <text evidence="2">The sequence shown here is derived from an EMBL/GenBank/DDBJ whole genome shotgun (WGS) entry which is preliminary data.</text>
</comment>
<gene>
    <name evidence="2" type="ORF">AWB79_01368</name>
</gene>
<keyword evidence="1" id="KW-0472">Membrane</keyword>
<dbReference type="AlphaFoldDB" id="A0A157ZU75"/>
<feature type="transmembrane region" description="Helical" evidence="1">
    <location>
        <begin position="136"/>
        <end position="164"/>
    </location>
</feature>
<reference evidence="2" key="1">
    <citation type="submission" date="2016-01" db="EMBL/GenBank/DDBJ databases">
        <authorList>
            <person name="Peeters C."/>
        </authorList>
    </citation>
    <scope>NUCLEOTIDE SEQUENCE</scope>
    <source>
        <strain evidence="2">LMG 29322</strain>
    </source>
</reference>